<dbReference type="InterPro" id="IPR026093">
    <property type="entry name" value="MGARP"/>
</dbReference>
<dbReference type="PANTHER" id="PTHR22910">
    <property type="entry name" value="PROTEIN MGARP"/>
    <property type="match status" value="1"/>
</dbReference>
<dbReference type="STRING" id="196109.A0A136JF57"/>
<feature type="compositionally biased region" description="Low complexity" evidence="1">
    <location>
        <begin position="1"/>
        <end position="44"/>
    </location>
</feature>
<dbReference type="GO" id="GO:0005739">
    <property type="term" value="C:mitochondrion"/>
    <property type="evidence" value="ECO:0007669"/>
    <property type="project" value="InterPro"/>
</dbReference>
<dbReference type="InParanoid" id="A0A136JF57"/>
<feature type="region of interest" description="Disordered" evidence="1">
    <location>
        <begin position="511"/>
        <end position="587"/>
    </location>
</feature>
<protein>
    <recommendedName>
        <fullName evidence="2">PWWP domain-containing protein</fullName>
    </recommendedName>
</protein>
<feature type="domain" description="PWWP" evidence="2">
    <location>
        <begin position="158"/>
        <end position="231"/>
    </location>
</feature>
<name>A0A136JF57_9PEZI</name>
<dbReference type="PROSITE" id="PS50812">
    <property type="entry name" value="PWWP"/>
    <property type="match status" value="1"/>
</dbReference>
<dbReference type="SMART" id="SM00293">
    <property type="entry name" value="PWWP"/>
    <property type="match status" value="1"/>
</dbReference>
<organism evidence="3 4">
    <name type="scientific">Microdochium bolleyi</name>
    <dbReference type="NCBI Taxonomy" id="196109"/>
    <lineage>
        <taxon>Eukaryota</taxon>
        <taxon>Fungi</taxon>
        <taxon>Dikarya</taxon>
        <taxon>Ascomycota</taxon>
        <taxon>Pezizomycotina</taxon>
        <taxon>Sordariomycetes</taxon>
        <taxon>Xylariomycetidae</taxon>
        <taxon>Xylariales</taxon>
        <taxon>Microdochiaceae</taxon>
        <taxon>Microdochium</taxon>
    </lineage>
</organism>
<accession>A0A136JF57</accession>
<dbReference type="SUPFAM" id="SSF63748">
    <property type="entry name" value="Tudor/PWWP/MBT"/>
    <property type="match status" value="1"/>
</dbReference>
<dbReference type="PANTHER" id="PTHR22910:SF6">
    <property type="entry name" value="PROTEIN MGARP"/>
    <property type="match status" value="1"/>
</dbReference>
<dbReference type="OrthoDB" id="62853at2759"/>
<sequence>MADESSPAKSPAATKEATAPAPTSPTSAEKTGATTAEPAPAAESAADKKVDNAQSEERAESQKKPGADVPAAKATETTTDTKEGAAEAVTKPEESNEKPSEESQAKTEDGAAGAADESTAQADTSSKGRRKSSAGDSKAKTLKKKASKAKILNLDAKPGDHFFAKLKGFPPWPVVICTEDMLPGNMRNSRPVTAAREDGTYRDDFADGGKRAADRTFPVMYLHTNEFSWTPNTDLSELDPDTVAEMTTSKMRKDLQKAHELAAENHNLEYYRDLLIKFEEEREQARLERVHKAEARAAAAAEKKAKAGKPVKTPKKSKSGVDEDGDLEMEDIGDDDSTTKSKTKKRKAEETNETPQRSDSVKKPKIKLTSSSTPKTANGVGSPKESTSKTLKVKAKPKKAETPKEPELSPEEKKERKQKEILFLRHRLQKGLLNRTAPPQEDEMKSMSEFLGKLETFPDLEADIIKTTKINKVLKAMLKLDSIPKDDEFKFTPRSKALLDKWTKILNAAEASTPAPASATNGVNGEAKANGSNGVKEASADATDKPGSDAPVKAAAPEDSSKAGDAAKEESADATAEAKETAGEVEA</sequence>
<feature type="compositionally biased region" description="Basic and acidic residues" evidence="1">
    <location>
        <begin position="398"/>
        <end position="419"/>
    </location>
</feature>
<feature type="compositionally biased region" description="Basic and acidic residues" evidence="1">
    <location>
        <begin position="559"/>
        <end position="587"/>
    </location>
</feature>
<evidence type="ECO:0000259" key="2">
    <source>
        <dbReference type="PROSITE" id="PS50812"/>
    </source>
</evidence>
<feature type="compositionally biased region" description="Basic and acidic residues" evidence="1">
    <location>
        <begin position="45"/>
        <end position="66"/>
    </location>
</feature>
<evidence type="ECO:0000256" key="1">
    <source>
        <dbReference type="SAM" id="MobiDB-lite"/>
    </source>
</evidence>
<dbReference type="EMBL" id="KQ964246">
    <property type="protein sequence ID" value="KXJ95777.1"/>
    <property type="molecule type" value="Genomic_DNA"/>
</dbReference>
<gene>
    <name evidence="3" type="ORF">Micbo1qcDRAFT_28703</name>
</gene>
<dbReference type="SUPFAM" id="SSF47676">
    <property type="entry name" value="Conserved domain common to transcription factors TFIIS, elongin A, CRSP70"/>
    <property type="match status" value="1"/>
</dbReference>
<feature type="compositionally biased region" description="Basic and acidic residues" evidence="1">
    <location>
        <begin position="538"/>
        <end position="547"/>
    </location>
</feature>
<feature type="compositionally biased region" description="Low complexity" evidence="1">
    <location>
        <begin position="511"/>
        <end position="521"/>
    </location>
</feature>
<feature type="compositionally biased region" description="Basic residues" evidence="1">
    <location>
        <begin position="306"/>
        <end position="318"/>
    </location>
</feature>
<feature type="region of interest" description="Disordered" evidence="1">
    <location>
        <begin position="1"/>
        <end position="146"/>
    </location>
</feature>
<feature type="compositionally biased region" description="Acidic residues" evidence="1">
    <location>
        <begin position="322"/>
        <end position="336"/>
    </location>
</feature>
<dbReference type="FunCoup" id="A0A136JF57">
    <property type="interactions" value="99"/>
</dbReference>
<dbReference type="InterPro" id="IPR000313">
    <property type="entry name" value="PWWP_dom"/>
</dbReference>
<proteinExistence type="predicted"/>
<dbReference type="Gene3D" id="2.30.30.140">
    <property type="match status" value="1"/>
</dbReference>
<reference evidence="4" key="1">
    <citation type="submission" date="2016-02" db="EMBL/GenBank/DDBJ databases">
        <title>Draft genome sequence of Microdochium bolleyi, a fungal endophyte of beachgrass.</title>
        <authorList>
            <consortium name="DOE Joint Genome Institute"/>
            <person name="David A.S."/>
            <person name="May G."/>
            <person name="Haridas S."/>
            <person name="Lim J."/>
            <person name="Wang M."/>
            <person name="Labutti K."/>
            <person name="Lipzen A."/>
            <person name="Barry K."/>
            <person name="Grigoriev I.V."/>
        </authorList>
    </citation>
    <scope>NUCLEOTIDE SEQUENCE [LARGE SCALE GENOMIC DNA]</scope>
    <source>
        <strain evidence="4">J235TASD1</strain>
    </source>
</reference>
<dbReference type="AlphaFoldDB" id="A0A136JF57"/>
<evidence type="ECO:0000313" key="3">
    <source>
        <dbReference type="EMBL" id="KXJ95777.1"/>
    </source>
</evidence>
<feature type="region of interest" description="Disordered" evidence="1">
    <location>
        <begin position="298"/>
        <end position="419"/>
    </location>
</feature>
<keyword evidence="4" id="KW-1185">Reference proteome</keyword>
<feature type="compositionally biased region" description="Basic and acidic residues" evidence="1">
    <location>
        <begin position="79"/>
        <end position="109"/>
    </location>
</feature>
<dbReference type="Pfam" id="PF00855">
    <property type="entry name" value="PWWP"/>
    <property type="match status" value="1"/>
</dbReference>
<dbReference type="Proteomes" id="UP000070501">
    <property type="component" value="Unassembled WGS sequence"/>
</dbReference>
<dbReference type="InterPro" id="IPR035441">
    <property type="entry name" value="TFIIS/LEDGF_dom_sf"/>
</dbReference>
<evidence type="ECO:0000313" key="4">
    <source>
        <dbReference type="Proteomes" id="UP000070501"/>
    </source>
</evidence>